<accession>A0A4Y3R3C0</accession>
<reference evidence="2 3" key="1">
    <citation type="submission" date="2019-06" db="EMBL/GenBank/DDBJ databases">
        <title>Whole genome shotgun sequence of Streptomyces cacaoi subsp. cacaoi NBRC 12748.</title>
        <authorList>
            <person name="Hosoyama A."/>
            <person name="Uohara A."/>
            <person name="Ohji S."/>
            <person name="Ichikawa N."/>
        </authorList>
    </citation>
    <scope>NUCLEOTIDE SEQUENCE [LARGE SCALE GENOMIC DNA]</scope>
    <source>
        <strain evidence="2 3">NBRC 12748</strain>
    </source>
</reference>
<dbReference type="Pfam" id="PF00550">
    <property type="entry name" value="PP-binding"/>
    <property type="match status" value="1"/>
</dbReference>
<dbReference type="InterPro" id="IPR036736">
    <property type="entry name" value="ACP-like_sf"/>
</dbReference>
<organism evidence="2 3">
    <name type="scientific">Streptomyces cacaoi</name>
    <dbReference type="NCBI Taxonomy" id="1898"/>
    <lineage>
        <taxon>Bacteria</taxon>
        <taxon>Bacillati</taxon>
        <taxon>Actinomycetota</taxon>
        <taxon>Actinomycetes</taxon>
        <taxon>Kitasatosporales</taxon>
        <taxon>Streptomycetaceae</taxon>
        <taxon>Streptomyces</taxon>
    </lineage>
</organism>
<dbReference type="Gene3D" id="1.10.1200.10">
    <property type="entry name" value="ACP-like"/>
    <property type="match status" value="1"/>
</dbReference>
<evidence type="ECO:0000313" key="3">
    <source>
        <dbReference type="Proteomes" id="UP000319210"/>
    </source>
</evidence>
<evidence type="ECO:0000313" key="2">
    <source>
        <dbReference type="EMBL" id="GEB52042.1"/>
    </source>
</evidence>
<sequence>MTVEELKAVLVSMGVDGALVVPDALREEAGLDSLGVAELALVMSRERGVPVSEEELHATVTLADVAALLSRATVRATVEPVKAGRTEGDAA</sequence>
<name>A0A4Y3R3C0_STRCI</name>
<protein>
    <recommendedName>
        <fullName evidence="1">Carrier domain-containing protein</fullName>
    </recommendedName>
</protein>
<dbReference type="OrthoDB" id="3693977at2"/>
<feature type="domain" description="Carrier" evidence="1">
    <location>
        <begin position="1"/>
        <end position="73"/>
    </location>
</feature>
<gene>
    <name evidence="2" type="ORF">SCA03_45930</name>
</gene>
<evidence type="ECO:0000259" key="1">
    <source>
        <dbReference type="PROSITE" id="PS50075"/>
    </source>
</evidence>
<dbReference type="AlphaFoldDB" id="A0A4Y3R3C0"/>
<dbReference type="EMBL" id="BJMM01000026">
    <property type="protein sequence ID" value="GEB52042.1"/>
    <property type="molecule type" value="Genomic_DNA"/>
</dbReference>
<keyword evidence="3" id="KW-1185">Reference proteome</keyword>
<dbReference type="PROSITE" id="PS50075">
    <property type="entry name" value="CARRIER"/>
    <property type="match status" value="1"/>
</dbReference>
<dbReference type="SUPFAM" id="SSF47336">
    <property type="entry name" value="ACP-like"/>
    <property type="match status" value="1"/>
</dbReference>
<dbReference type="RefSeq" id="WP_063764591.1">
    <property type="nucleotide sequence ID" value="NZ_BJMM01000026.1"/>
</dbReference>
<dbReference type="InterPro" id="IPR009081">
    <property type="entry name" value="PP-bd_ACP"/>
</dbReference>
<proteinExistence type="predicted"/>
<comment type="caution">
    <text evidence="2">The sequence shown here is derived from an EMBL/GenBank/DDBJ whole genome shotgun (WGS) entry which is preliminary data.</text>
</comment>
<dbReference type="Proteomes" id="UP000319210">
    <property type="component" value="Unassembled WGS sequence"/>
</dbReference>